<dbReference type="EMBL" id="JAVRHY010000016">
    <property type="protein sequence ID" value="MDT0619578.1"/>
    <property type="molecule type" value="Genomic_DNA"/>
</dbReference>
<evidence type="ECO:0000313" key="3">
    <source>
        <dbReference type="Proteomes" id="UP001259982"/>
    </source>
</evidence>
<dbReference type="SUPFAM" id="SSF56300">
    <property type="entry name" value="Metallo-dependent phosphatases"/>
    <property type="match status" value="1"/>
</dbReference>
<dbReference type="PANTHER" id="PTHR42850:SF4">
    <property type="entry name" value="ZINC-DEPENDENT ENDOPOLYPHOSPHATASE"/>
    <property type="match status" value="1"/>
</dbReference>
<dbReference type="InterPro" id="IPR004843">
    <property type="entry name" value="Calcineurin-like_PHP"/>
</dbReference>
<accession>A0ABU3BBS3</accession>
<dbReference type="InterPro" id="IPR050126">
    <property type="entry name" value="Ap4A_hydrolase"/>
</dbReference>
<dbReference type="Gene3D" id="3.60.21.10">
    <property type="match status" value="1"/>
</dbReference>
<evidence type="ECO:0000313" key="2">
    <source>
        <dbReference type="EMBL" id="MDT0619578.1"/>
    </source>
</evidence>
<keyword evidence="3" id="KW-1185">Reference proteome</keyword>
<dbReference type="PROSITE" id="PS00125">
    <property type="entry name" value="SER_THR_PHOSPHATASE"/>
    <property type="match status" value="1"/>
</dbReference>
<organism evidence="2 3">
    <name type="scientific">Spectribacter acetivorans</name>
    <dbReference type="NCBI Taxonomy" id="3075603"/>
    <lineage>
        <taxon>Bacteria</taxon>
        <taxon>Pseudomonadati</taxon>
        <taxon>Pseudomonadota</taxon>
        <taxon>Gammaproteobacteria</taxon>
        <taxon>Salinisphaerales</taxon>
        <taxon>Salinisphaeraceae</taxon>
        <taxon>Spectribacter</taxon>
    </lineage>
</organism>
<proteinExistence type="predicted"/>
<evidence type="ECO:0000259" key="1">
    <source>
        <dbReference type="PROSITE" id="PS00125"/>
    </source>
</evidence>
<protein>
    <submittedName>
        <fullName evidence="2">Metallophosphoesterase</fullName>
    </submittedName>
</protein>
<gene>
    <name evidence="2" type="ORF">RM531_13960</name>
</gene>
<dbReference type="InterPro" id="IPR006186">
    <property type="entry name" value="Ser/Thr-sp_prot-phosphatase"/>
</dbReference>
<dbReference type="Pfam" id="PF00149">
    <property type="entry name" value="Metallophos"/>
    <property type="match status" value="1"/>
</dbReference>
<reference evidence="2 3" key="1">
    <citation type="submission" date="2023-09" db="EMBL/GenBank/DDBJ databases">
        <authorList>
            <person name="Rey-Velasco X."/>
        </authorList>
    </citation>
    <scope>NUCLEOTIDE SEQUENCE [LARGE SCALE GENOMIC DNA]</scope>
    <source>
        <strain evidence="2 3">P385</strain>
    </source>
</reference>
<dbReference type="Proteomes" id="UP001259982">
    <property type="component" value="Unassembled WGS sequence"/>
</dbReference>
<sequence length="274" mass="29832">MPRPLFRRHDANTAGRDFVVGDIHGHFYLLEALLTHVAFDERADRVFSVGDLVDHGPECERTSEFLLKPWFNAIRGNHEQMLLRGAHIVDWAPQDMRAASLWISNGGDWFFRMSLGDGESLYCDIQMLPLAAEVALPDGGTAGLVHADVLADSWAAVRACLTDESPNPDFARSIEHLVWSRSRANDVLGLVSEGSSGGTRAGDLSVSDIDVVFFGHTSMPLPARAGNTRWIDSGVSRGGSLSLAELAVDGHVWSMTTDCLSVTQGWTTQAAEDT</sequence>
<comment type="caution">
    <text evidence="2">The sequence shown here is derived from an EMBL/GenBank/DDBJ whole genome shotgun (WGS) entry which is preliminary data.</text>
</comment>
<name>A0ABU3BBS3_9GAMM</name>
<dbReference type="InterPro" id="IPR029052">
    <property type="entry name" value="Metallo-depent_PP-like"/>
</dbReference>
<dbReference type="RefSeq" id="WP_311660095.1">
    <property type="nucleotide sequence ID" value="NZ_JAVRHY010000016.1"/>
</dbReference>
<dbReference type="PANTHER" id="PTHR42850">
    <property type="entry name" value="METALLOPHOSPHOESTERASE"/>
    <property type="match status" value="1"/>
</dbReference>
<feature type="domain" description="Serine/threonine specific protein phosphatases" evidence="1">
    <location>
        <begin position="74"/>
        <end position="79"/>
    </location>
</feature>